<reference evidence="3 4" key="1">
    <citation type="submission" date="2017-04" db="EMBL/GenBank/DDBJ databases">
        <title>Whole genome sequence of Bdellovibrio bacteriovorus strain SSB218315.</title>
        <authorList>
            <person name="Oyedara O."/>
            <person name="Rodriguez-Perez M.A."/>
        </authorList>
    </citation>
    <scope>NUCLEOTIDE SEQUENCE [LARGE SCALE GENOMIC DNA]</scope>
    <source>
        <strain evidence="3 4">SSB218315</strain>
    </source>
</reference>
<evidence type="ECO:0000256" key="1">
    <source>
        <dbReference type="SAM" id="MobiDB-lite"/>
    </source>
</evidence>
<evidence type="ECO:0000313" key="3">
    <source>
        <dbReference type="EMBL" id="ASD64158.1"/>
    </source>
</evidence>
<dbReference type="AlphaFoldDB" id="A0A1Z3N9K8"/>
<feature type="signal peptide" evidence="2">
    <location>
        <begin position="1"/>
        <end position="23"/>
    </location>
</feature>
<dbReference type="Proteomes" id="UP000197003">
    <property type="component" value="Chromosome"/>
</dbReference>
<keyword evidence="2" id="KW-0732">Signal</keyword>
<feature type="chain" id="PRO_5013074378" description="Transglycosylase SLT domain-containing protein" evidence="2">
    <location>
        <begin position="24"/>
        <end position="266"/>
    </location>
</feature>
<organism evidence="3 4">
    <name type="scientific">Bdellovibrio bacteriovorus</name>
    <dbReference type="NCBI Taxonomy" id="959"/>
    <lineage>
        <taxon>Bacteria</taxon>
        <taxon>Pseudomonadati</taxon>
        <taxon>Bdellovibrionota</taxon>
        <taxon>Bdellovibrionia</taxon>
        <taxon>Bdellovibrionales</taxon>
        <taxon>Pseudobdellovibrionaceae</taxon>
        <taxon>Bdellovibrio</taxon>
    </lineage>
</organism>
<evidence type="ECO:0000256" key="2">
    <source>
        <dbReference type="SAM" id="SignalP"/>
    </source>
</evidence>
<dbReference type="RefSeq" id="WP_232468604.1">
    <property type="nucleotide sequence ID" value="NZ_CP020946.1"/>
</dbReference>
<feature type="region of interest" description="Disordered" evidence="1">
    <location>
        <begin position="37"/>
        <end position="75"/>
    </location>
</feature>
<name>A0A1Z3N9K8_BDEBC</name>
<protein>
    <recommendedName>
        <fullName evidence="5">Transglycosylase SLT domain-containing protein</fullName>
    </recommendedName>
</protein>
<sequence>MTNLKHLTKAVSFAAIAIAFLLAAGCSPSSTSLKDLASTIEDGNGSAGTPDTGEQAPTEPTDPTEPSVPSVPDNSYKMEALSWETSANPERKKWSEYLHKIILEDWNTLLGGADDMSKFCPRYSSLDNDQRANVWAALFSAMAKYESAYSPTSRMHETTMGTDPVTGNPVYSEGLLQLSYQDVQWARWCEFDWSKDKNLAAKDPKKTILDPYKNLYCGVGIMAKQIKNKGLITVGSGAYWAVLKSGGKYQKITEISGMVKKLSFCK</sequence>
<evidence type="ECO:0000313" key="4">
    <source>
        <dbReference type="Proteomes" id="UP000197003"/>
    </source>
</evidence>
<proteinExistence type="predicted"/>
<evidence type="ECO:0008006" key="5">
    <source>
        <dbReference type="Google" id="ProtNLM"/>
    </source>
</evidence>
<accession>A0A1Z3N9K8</accession>
<dbReference type="PROSITE" id="PS51257">
    <property type="entry name" value="PROKAR_LIPOPROTEIN"/>
    <property type="match status" value="1"/>
</dbReference>
<gene>
    <name evidence="3" type="ORF">B9G79_11570</name>
</gene>
<dbReference type="EMBL" id="CP020946">
    <property type="protein sequence ID" value="ASD64158.1"/>
    <property type="molecule type" value="Genomic_DNA"/>
</dbReference>